<dbReference type="EMBL" id="JH001503">
    <property type="protein sequence ID" value="EGW14635.1"/>
    <property type="molecule type" value="Genomic_DNA"/>
</dbReference>
<name>G3I8G5_CRIGR</name>
<organism evidence="2 3">
    <name type="scientific">Cricetulus griseus</name>
    <name type="common">Chinese hamster</name>
    <name type="synonym">Cricetulus barabensis griseus</name>
    <dbReference type="NCBI Taxonomy" id="10029"/>
    <lineage>
        <taxon>Eukaryota</taxon>
        <taxon>Metazoa</taxon>
        <taxon>Chordata</taxon>
        <taxon>Craniata</taxon>
        <taxon>Vertebrata</taxon>
        <taxon>Euteleostomi</taxon>
        <taxon>Mammalia</taxon>
        <taxon>Eutheria</taxon>
        <taxon>Euarchontoglires</taxon>
        <taxon>Glires</taxon>
        <taxon>Rodentia</taxon>
        <taxon>Myomorpha</taxon>
        <taxon>Muroidea</taxon>
        <taxon>Cricetidae</taxon>
        <taxon>Cricetinae</taxon>
        <taxon>Cricetulus</taxon>
    </lineage>
</organism>
<evidence type="ECO:0000313" key="3">
    <source>
        <dbReference type="Proteomes" id="UP000001075"/>
    </source>
</evidence>
<dbReference type="InParanoid" id="G3I8G5"/>
<feature type="region of interest" description="Disordered" evidence="1">
    <location>
        <begin position="42"/>
        <end position="87"/>
    </location>
</feature>
<gene>
    <name evidence="2" type="ORF">I79_019838</name>
</gene>
<evidence type="ECO:0000256" key="1">
    <source>
        <dbReference type="SAM" id="MobiDB-lite"/>
    </source>
</evidence>
<dbReference type="AlphaFoldDB" id="G3I8G5"/>
<feature type="compositionally biased region" description="Polar residues" evidence="1">
    <location>
        <begin position="55"/>
        <end position="67"/>
    </location>
</feature>
<proteinExistence type="predicted"/>
<accession>G3I8G5</accession>
<evidence type="ECO:0000313" key="2">
    <source>
        <dbReference type="EMBL" id="EGW14635.1"/>
    </source>
</evidence>
<sequence>MTQRQMVNHLKVLLRAKEFSGNLHFDISFHFERNLSAGRWPRNSTSQWPPVHVSAQGSTVGHQTTGLHSCAGKREQMEAQNSRTTPQ</sequence>
<reference evidence="3" key="1">
    <citation type="journal article" date="2011" name="Nat. Biotechnol.">
        <title>The genomic sequence of the Chinese hamster ovary (CHO)-K1 cell line.</title>
        <authorList>
            <person name="Xu X."/>
            <person name="Nagarajan H."/>
            <person name="Lewis N.E."/>
            <person name="Pan S."/>
            <person name="Cai Z."/>
            <person name="Liu X."/>
            <person name="Chen W."/>
            <person name="Xie M."/>
            <person name="Wang W."/>
            <person name="Hammond S."/>
            <person name="Andersen M.R."/>
            <person name="Neff N."/>
            <person name="Passarelli B."/>
            <person name="Koh W."/>
            <person name="Fan H.C."/>
            <person name="Wang J."/>
            <person name="Gui Y."/>
            <person name="Lee K.H."/>
            <person name="Betenbaugh M.J."/>
            <person name="Quake S.R."/>
            <person name="Famili I."/>
            <person name="Palsson B.O."/>
            <person name="Wang J."/>
        </authorList>
    </citation>
    <scope>NUCLEOTIDE SEQUENCE [LARGE SCALE GENOMIC DNA]</scope>
    <source>
        <strain evidence="3">CHO K1 cell line</strain>
    </source>
</reference>
<protein>
    <submittedName>
        <fullName evidence="2">Uncharacterized protein</fullName>
    </submittedName>
</protein>
<feature type="compositionally biased region" description="Polar residues" evidence="1">
    <location>
        <begin position="78"/>
        <end position="87"/>
    </location>
</feature>
<dbReference type="Proteomes" id="UP000001075">
    <property type="component" value="Unassembled WGS sequence"/>
</dbReference>